<protein>
    <submittedName>
        <fullName evidence="1">10983_t:CDS:1</fullName>
    </submittedName>
</protein>
<dbReference type="AlphaFoldDB" id="A0A9W4TA71"/>
<accession>A0A9W4TA71</accession>
<keyword evidence="2" id="KW-1185">Reference proteome</keyword>
<proteinExistence type="predicted"/>
<reference evidence="1" key="1">
    <citation type="submission" date="2022-08" db="EMBL/GenBank/DDBJ databases">
        <authorList>
            <person name="Kallberg Y."/>
            <person name="Tangrot J."/>
            <person name="Rosling A."/>
        </authorList>
    </citation>
    <scope>NUCLEOTIDE SEQUENCE</scope>
    <source>
        <strain evidence="1">Wild A</strain>
    </source>
</reference>
<comment type="caution">
    <text evidence="1">The sequence shown here is derived from an EMBL/GenBank/DDBJ whole genome shotgun (WGS) entry which is preliminary data.</text>
</comment>
<evidence type="ECO:0000313" key="2">
    <source>
        <dbReference type="Proteomes" id="UP001153678"/>
    </source>
</evidence>
<sequence>KSQLKNKINKLTDDKQYSQEIENLWKDFKQLFDKKIELNPDFSFNKMVMEIHELLAEGKEAIQEWVNKEKKKELEIRFLSVPKEYLQIAL</sequence>
<gene>
    <name evidence="1" type="ORF">FWILDA_LOCUS18406</name>
</gene>
<dbReference type="EMBL" id="CAMKVN010017843">
    <property type="protein sequence ID" value="CAI2198103.1"/>
    <property type="molecule type" value="Genomic_DNA"/>
</dbReference>
<evidence type="ECO:0000313" key="1">
    <source>
        <dbReference type="EMBL" id="CAI2198103.1"/>
    </source>
</evidence>
<feature type="non-terminal residue" evidence="1">
    <location>
        <position position="90"/>
    </location>
</feature>
<name>A0A9W4TA71_9GLOM</name>
<organism evidence="1 2">
    <name type="scientific">Funneliformis geosporum</name>
    <dbReference type="NCBI Taxonomy" id="1117311"/>
    <lineage>
        <taxon>Eukaryota</taxon>
        <taxon>Fungi</taxon>
        <taxon>Fungi incertae sedis</taxon>
        <taxon>Mucoromycota</taxon>
        <taxon>Glomeromycotina</taxon>
        <taxon>Glomeromycetes</taxon>
        <taxon>Glomerales</taxon>
        <taxon>Glomeraceae</taxon>
        <taxon>Funneliformis</taxon>
    </lineage>
</organism>
<dbReference type="Proteomes" id="UP001153678">
    <property type="component" value="Unassembled WGS sequence"/>
</dbReference>
<feature type="non-terminal residue" evidence="1">
    <location>
        <position position="1"/>
    </location>
</feature>
<dbReference type="OrthoDB" id="10499719at2759"/>